<sequence>MVKTIHKLIALAYIGENYSGSAIQPSQTKVKTIELELINALVKSGLARDDDLKRLRLDRVSRTDKGVSAASALFTVDCEPLDNFDETLNSSLPADIRCIGSMRVVPKYNGRQMCSSRYYEYLFPLQMLFPTRQIDEKYNENLLTLPDTGDFQLFKCLVTPVIFKQINCPEAPEDQIKIFDEQILENLNRVNQLAFLTRAVHYHNFAPSDSFNAISATLRKMLQIEFQPAKIENGIAYSKLIVHGQSFLYNQIRNMAGAIATVAQGYAPAGWIVHAVFGKACYKAHIVTAPGKFLLLKQQLFQGYDTRPEYGIYGQVLSERAEVMTKADEFSDIIKQAIFSKKENCLKEINWFNAELAKNSKDLFQQTLDCIDNEYKTKALIEKNKVIQE</sequence>
<dbReference type="Proteomes" id="UP000018208">
    <property type="component" value="Unassembled WGS sequence"/>
</dbReference>
<evidence type="ECO:0000313" key="6">
    <source>
        <dbReference type="EMBL" id="EST49268.1"/>
    </source>
</evidence>
<comment type="similarity">
    <text evidence="1 4">Belongs to the tRNA pseudouridine synthase TruA family.</text>
</comment>
<dbReference type="PANTHER" id="PTHR11142">
    <property type="entry name" value="PSEUDOURIDYLATE SYNTHASE"/>
    <property type="match status" value="1"/>
</dbReference>
<accession>V6LYE9</accession>
<dbReference type="GO" id="GO:0031119">
    <property type="term" value="P:tRNA pseudouridine synthesis"/>
    <property type="evidence" value="ECO:0007669"/>
    <property type="project" value="UniProtKB-ARBA"/>
</dbReference>
<dbReference type="InterPro" id="IPR020097">
    <property type="entry name" value="PsdUridine_synth_TruA_a/b_dom"/>
</dbReference>
<dbReference type="Gene3D" id="3.30.70.580">
    <property type="entry name" value="Pseudouridine synthase I, catalytic domain, N-terminal subdomain"/>
    <property type="match status" value="1"/>
</dbReference>
<dbReference type="InterPro" id="IPR020095">
    <property type="entry name" value="PsdUridine_synth_TruA_C"/>
</dbReference>
<feature type="domain" description="Pseudouridine synthase I TruA alpha/beta" evidence="5">
    <location>
        <begin position="204"/>
        <end position="296"/>
    </location>
</feature>
<dbReference type="EMBL" id="AUWU02000007">
    <property type="protein sequence ID" value="KAH0570519.1"/>
    <property type="molecule type" value="Genomic_DNA"/>
</dbReference>
<dbReference type="Pfam" id="PF01416">
    <property type="entry name" value="PseudoU_synth_1"/>
    <property type="match status" value="1"/>
</dbReference>
<dbReference type="InterPro" id="IPR020103">
    <property type="entry name" value="PsdUridine_synth_cat_dom_sf"/>
</dbReference>
<dbReference type="GO" id="GO:1990481">
    <property type="term" value="P:mRNA pseudouridine synthesis"/>
    <property type="evidence" value="ECO:0007669"/>
    <property type="project" value="TreeGrafter"/>
</dbReference>
<evidence type="ECO:0000313" key="8">
    <source>
        <dbReference type="Proteomes" id="UP000018208"/>
    </source>
</evidence>
<dbReference type="SUPFAM" id="SSF55120">
    <property type="entry name" value="Pseudouridine synthase"/>
    <property type="match status" value="1"/>
</dbReference>
<gene>
    <name evidence="6" type="ORF">SS50377_10489</name>
    <name evidence="7" type="ORF">SS50377_26799</name>
</gene>
<dbReference type="EMBL" id="KI545953">
    <property type="protein sequence ID" value="EST49268.1"/>
    <property type="molecule type" value="Genomic_DNA"/>
</dbReference>
<dbReference type="EC" id="5.4.99.12" evidence="4"/>
<proteinExistence type="inferred from homology"/>
<evidence type="ECO:0000256" key="4">
    <source>
        <dbReference type="RuleBase" id="RU003792"/>
    </source>
</evidence>
<keyword evidence="3 4" id="KW-0413">Isomerase</keyword>
<keyword evidence="2 4" id="KW-0819">tRNA processing</keyword>
<comment type="catalytic activity">
    <reaction evidence="4">
        <text>uridine(38/39/40) in tRNA = pseudouridine(38/39/40) in tRNA</text>
        <dbReference type="Rhea" id="RHEA:22376"/>
        <dbReference type="Rhea" id="RHEA-COMP:10085"/>
        <dbReference type="Rhea" id="RHEA-COMP:10087"/>
        <dbReference type="ChEBI" id="CHEBI:65314"/>
        <dbReference type="ChEBI" id="CHEBI:65315"/>
        <dbReference type="EC" id="5.4.99.12"/>
    </reaction>
</comment>
<dbReference type="OrthoDB" id="10256309at2759"/>
<dbReference type="InterPro" id="IPR001406">
    <property type="entry name" value="PsdUridine_synth_TruA"/>
</dbReference>
<dbReference type="AlphaFoldDB" id="V6LYE9"/>
<protein>
    <recommendedName>
        <fullName evidence="4">tRNA pseudouridine synthase</fullName>
        <ecNumber evidence="4">5.4.99.12</ecNumber>
    </recommendedName>
</protein>
<dbReference type="GO" id="GO:0005634">
    <property type="term" value="C:nucleus"/>
    <property type="evidence" value="ECO:0007669"/>
    <property type="project" value="TreeGrafter"/>
</dbReference>
<evidence type="ECO:0000256" key="1">
    <source>
        <dbReference type="ARBA" id="ARBA00009375"/>
    </source>
</evidence>
<evidence type="ECO:0000313" key="7">
    <source>
        <dbReference type="EMBL" id="KAH0570519.1"/>
    </source>
</evidence>
<keyword evidence="8" id="KW-1185">Reference proteome</keyword>
<dbReference type="GO" id="GO:0160147">
    <property type="term" value="F:tRNA pseudouridine(38-40) synthase activity"/>
    <property type="evidence" value="ECO:0007669"/>
    <property type="project" value="UniProtKB-EC"/>
</dbReference>
<dbReference type="PANTHER" id="PTHR11142:SF4">
    <property type="entry name" value="PSEUDOURIDYLATE SYNTHASE 1 HOMOLOG"/>
    <property type="match status" value="1"/>
</dbReference>
<reference evidence="6 7" key="1">
    <citation type="journal article" date="2014" name="PLoS Genet.">
        <title>The Genome of Spironucleus salmonicida Highlights a Fish Pathogen Adapted to Fluctuating Environments.</title>
        <authorList>
            <person name="Xu F."/>
            <person name="Jerlstrom-Hultqvist J."/>
            <person name="Einarsson E."/>
            <person name="Astvaldsson A."/>
            <person name="Svard S.G."/>
            <person name="Andersson J.O."/>
        </authorList>
    </citation>
    <scope>NUCLEOTIDE SEQUENCE</scope>
    <source>
        <strain evidence="7">ATCC 50377</strain>
    </source>
</reference>
<organism evidence="6">
    <name type="scientific">Spironucleus salmonicida</name>
    <dbReference type="NCBI Taxonomy" id="348837"/>
    <lineage>
        <taxon>Eukaryota</taxon>
        <taxon>Metamonada</taxon>
        <taxon>Diplomonadida</taxon>
        <taxon>Hexamitidae</taxon>
        <taxon>Hexamitinae</taxon>
        <taxon>Spironucleus</taxon>
    </lineage>
</organism>
<reference evidence="7" key="2">
    <citation type="submission" date="2020-12" db="EMBL/GenBank/DDBJ databases">
        <title>New Spironucleus salmonicida genome in near-complete chromosomes.</title>
        <authorList>
            <person name="Xu F."/>
            <person name="Kurt Z."/>
            <person name="Jimenez-Gonzalez A."/>
            <person name="Astvaldsson A."/>
            <person name="Andersson J.O."/>
            <person name="Svard S.G."/>
        </authorList>
    </citation>
    <scope>NUCLEOTIDE SEQUENCE</scope>
    <source>
        <strain evidence="7">ATCC 50377</strain>
    </source>
</reference>
<dbReference type="GO" id="GO:0003723">
    <property type="term" value="F:RNA binding"/>
    <property type="evidence" value="ECO:0007669"/>
    <property type="project" value="InterPro"/>
</dbReference>
<name>V6LYE9_9EUKA</name>
<evidence type="ECO:0000256" key="3">
    <source>
        <dbReference type="ARBA" id="ARBA00023235"/>
    </source>
</evidence>
<evidence type="ECO:0000259" key="5">
    <source>
        <dbReference type="Pfam" id="PF01416"/>
    </source>
</evidence>
<evidence type="ECO:0000256" key="2">
    <source>
        <dbReference type="ARBA" id="ARBA00022694"/>
    </source>
</evidence>
<dbReference type="InterPro" id="IPR020094">
    <property type="entry name" value="TruA/RsuA/RluB/E/F_N"/>
</dbReference>
<dbReference type="Gene3D" id="3.30.70.660">
    <property type="entry name" value="Pseudouridine synthase I, catalytic domain, C-terminal subdomain"/>
    <property type="match status" value="1"/>
</dbReference>
<dbReference type="VEuPathDB" id="GiardiaDB:SS50377_26799"/>